<organism evidence="1 2">
    <name type="scientific">Podarcis lilfordi</name>
    <name type="common">Lilford's wall lizard</name>
    <dbReference type="NCBI Taxonomy" id="74358"/>
    <lineage>
        <taxon>Eukaryota</taxon>
        <taxon>Metazoa</taxon>
        <taxon>Chordata</taxon>
        <taxon>Craniata</taxon>
        <taxon>Vertebrata</taxon>
        <taxon>Euteleostomi</taxon>
        <taxon>Lepidosauria</taxon>
        <taxon>Squamata</taxon>
        <taxon>Bifurcata</taxon>
        <taxon>Unidentata</taxon>
        <taxon>Episquamata</taxon>
        <taxon>Laterata</taxon>
        <taxon>Lacertibaenia</taxon>
        <taxon>Lacertidae</taxon>
        <taxon>Podarcis</taxon>
    </lineage>
</organism>
<gene>
    <name evidence="1" type="ORF">PODLI_1B038255</name>
</gene>
<dbReference type="EMBL" id="OX395132">
    <property type="protein sequence ID" value="CAI5779294.1"/>
    <property type="molecule type" value="Genomic_DNA"/>
</dbReference>
<keyword evidence="2" id="KW-1185">Reference proteome</keyword>
<protein>
    <submittedName>
        <fullName evidence="1">Uncharacterized protein</fullName>
    </submittedName>
</protein>
<dbReference type="Proteomes" id="UP001178461">
    <property type="component" value="Chromosome 7"/>
</dbReference>
<evidence type="ECO:0000313" key="1">
    <source>
        <dbReference type="EMBL" id="CAI5779294.1"/>
    </source>
</evidence>
<sequence>MLCMFSSEVGPTVFIGAHSQVSEHRHEQGRPTHEGRCGNCLRWQTHNPAVYIYNPLLPDADLHFYPFFLSREEVAPFCGSPQVPKCLGLALGLKASTFHQFCLIG</sequence>
<accession>A0AA35KL47</accession>
<evidence type="ECO:0000313" key="2">
    <source>
        <dbReference type="Proteomes" id="UP001178461"/>
    </source>
</evidence>
<name>A0AA35KL47_9SAUR</name>
<proteinExistence type="predicted"/>
<dbReference type="AlphaFoldDB" id="A0AA35KL47"/>
<reference evidence="1" key="1">
    <citation type="submission" date="2022-12" db="EMBL/GenBank/DDBJ databases">
        <authorList>
            <person name="Alioto T."/>
            <person name="Alioto T."/>
            <person name="Gomez Garrido J."/>
        </authorList>
    </citation>
    <scope>NUCLEOTIDE SEQUENCE</scope>
</reference>